<reference evidence="1" key="1">
    <citation type="submission" date="2021-06" db="EMBL/GenBank/DDBJ databases">
        <title>Collection of gut derived symbiotic bacterial strains cultured from healthy donors.</title>
        <authorList>
            <person name="Lin H."/>
            <person name="Littmann E."/>
            <person name="Pamer E.G."/>
        </authorList>
    </citation>
    <scope>NUCLEOTIDE SEQUENCE</scope>
    <source>
        <strain evidence="1">MSK.21.60</strain>
    </source>
</reference>
<organism evidence="1 2">
    <name type="scientific">Segatella copri</name>
    <dbReference type="NCBI Taxonomy" id="165179"/>
    <lineage>
        <taxon>Bacteria</taxon>
        <taxon>Pseudomonadati</taxon>
        <taxon>Bacteroidota</taxon>
        <taxon>Bacteroidia</taxon>
        <taxon>Bacteroidales</taxon>
        <taxon>Prevotellaceae</taxon>
        <taxon>Segatella</taxon>
    </lineage>
</organism>
<sequence length="54" mass="6054">METNNVLLKLSEKMGLRGLEDECIVLEDERADDIYGGKFICFGNYNNCSFGNCA</sequence>
<evidence type="ECO:0000313" key="2">
    <source>
        <dbReference type="Proteomes" id="UP001196316"/>
    </source>
</evidence>
<dbReference type="EMBL" id="JAHOEP010000032">
    <property type="protein sequence ID" value="MBV3408958.1"/>
    <property type="molecule type" value="Genomic_DNA"/>
</dbReference>
<gene>
    <name evidence="1" type="ORF">KSW80_11190</name>
</gene>
<dbReference type="RefSeq" id="WP_181975387.1">
    <property type="nucleotide sequence ID" value="NZ_JAHOEA010000037.1"/>
</dbReference>
<name>A0AAW4ND88_9BACT</name>
<evidence type="ECO:0000313" key="1">
    <source>
        <dbReference type="EMBL" id="MBV3408958.1"/>
    </source>
</evidence>
<dbReference type="AlphaFoldDB" id="A0AAW4ND88"/>
<proteinExistence type="predicted"/>
<protein>
    <submittedName>
        <fullName evidence="1">Uncharacterized protein</fullName>
    </submittedName>
</protein>
<comment type="caution">
    <text evidence="1">The sequence shown here is derived from an EMBL/GenBank/DDBJ whole genome shotgun (WGS) entry which is preliminary data.</text>
</comment>
<dbReference type="Proteomes" id="UP001196316">
    <property type="component" value="Unassembled WGS sequence"/>
</dbReference>
<accession>A0AAW4ND88</accession>